<gene>
    <name evidence="2" type="ORF">O9K51_07495</name>
</gene>
<evidence type="ECO:0000313" key="3">
    <source>
        <dbReference type="Proteomes" id="UP001163105"/>
    </source>
</evidence>
<dbReference type="Gene3D" id="3.90.1200.10">
    <property type="match status" value="1"/>
</dbReference>
<dbReference type="Proteomes" id="UP001163105">
    <property type="component" value="Unassembled WGS sequence"/>
</dbReference>
<dbReference type="EMBL" id="JAQHRD010000006">
    <property type="protein sequence ID" value="KAJ6439605.1"/>
    <property type="molecule type" value="Genomic_DNA"/>
</dbReference>
<comment type="caution">
    <text evidence="2">The sequence shown here is derived from an EMBL/GenBank/DDBJ whole genome shotgun (WGS) entry which is preliminary data.</text>
</comment>
<dbReference type="AlphaFoldDB" id="A0AB34FN21"/>
<reference evidence="2" key="1">
    <citation type="submission" date="2023-01" db="EMBL/GenBank/DDBJ databases">
        <title>The growth and conidiation of Purpureocillium lavendulum are regulated by nitrogen source and histone H3K14 acetylation.</title>
        <authorList>
            <person name="Tang P."/>
            <person name="Han J."/>
            <person name="Zhang C."/>
            <person name="Tang P."/>
            <person name="Qi F."/>
            <person name="Zhang K."/>
            <person name="Liang L."/>
        </authorList>
    </citation>
    <scope>NUCLEOTIDE SEQUENCE</scope>
    <source>
        <strain evidence="2">YMF1.00683</strain>
    </source>
</reference>
<evidence type="ECO:0000313" key="2">
    <source>
        <dbReference type="EMBL" id="KAJ6439605.1"/>
    </source>
</evidence>
<name>A0AB34FN21_9HYPO</name>
<dbReference type="InterPro" id="IPR002575">
    <property type="entry name" value="Aminoglycoside_PTrfase"/>
</dbReference>
<dbReference type="SUPFAM" id="SSF56112">
    <property type="entry name" value="Protein kinase-like (PK-like)"/>
    <property type="match status" value="1"/>
</dbReference>
<accession>A0AB34FN21</accession>
<dbReference type="InterPro" id="IPR011009">
    <property type="entry name" value="Kinase-like_dom_sf"/>
</dbReference>
<proteinExistence type="predicted"/>
<sequence length="295" mass="32881">MDLSRPFITAANLTDVEPVAQGLEFHVFKARSATHGRVALRVPQHRVFENVNDPSNDAKELIEQELEIYELLRGGPVPVPQPFELLEVDGYPAMLSEYVDDDESHVPPEEIGRLAALIHTTRLPSDWRVKLVAMDGTDALTAVVERMVRRFEHLAREEPGTRNWIPTRSVLEPVANSLMALPTCLLHMDLRDVNLRVHHGKAVAVLDWTNALVGPAAIDYFRIMELSRPGDAFVEAYAQGAVVPEVTPDQETFLRLDAALMLALVFISEAPDPERRGPSVRRVGELVAQLKALRA</sequence>
<evidence type="ECO:0000259" key="1">
    <source>
        <dbReference type="Pfam" id="PF01636"/>
    </source>
</evidence>
<dbReference type="Pfam" id="PF01636">
    <property type="entry name" value="APH"/>
    <property type="match status" value="1"/>
</dbReference>
<protein>
    <submittedName>
        <fullName evidence="2">Dihydropyrimidine dehydrogenase</fullName>
    </submittedName>
</protein>
<keyword evidence="3" id="KW-1185">Reference proteome</keyword>
<feature type="domain" description="Aminoglycoside phosphotransferase" evidence="1">
    <location>
        <begin position="15"/>
        <end position="241"/>
    </location>
</feature>
<organism evidence="2 3">
    <name type="scientific">Purpureocillium lavendulum</name>
    <dbReference type="NCBI Taxonomy" id="1247861"/>
    <lineage>
        <taxon>Eukaryota</taxon>
        <taxon>Fungi</taxon>
        <taxon>Dikarya</taxon>
        <taxon>Ascomycota</taxon>
        <taxon>Pezizomycotina</taxon>
        <taxon>Sordariomycetes</taxon>
        <taxon>Hypocreomycetidae</taxon>
        <taxon>Hypocreales</taxon>
        <taxon>Ophiocordycipitaceae</taxon>
        <taxon>Purpureocillium</taxon>
    </lineage>
</organism>